<reference evidence="6" key="2">
    <citation type="submission" date="2020-01" db="EMBL/GenBank/DDBJ databases">
        <authorList>
            <person name="Campanaro S."/>
        </authorList>
    </citation>
    <scope>NUCLEOTIDE SEQUENCE</scope>
    <source>
        <strain evidence="6">AS06rmzACSIP_7</strain>
    </source>
</reference>
<dbReference type="FunFam" id="3.30.830.10:FF:000008">
    <property type="entry name" value="Mitochondrial-processing peptidase subunit beta"/>
    <property type="match status" value="1"/>
</dbReference>
<dbReference type="Gene3D" id="3.30.830.10">
    <property type="entry name" value="Metalloenzyme, LuxS/M16 peptidase-like"/>
    <property type="match status" value="2"/>
</dbReference>
<dbReference type="InterPro" id="IPR050361">
    <property type="entry name" value="MPP/UQCRC_Complex"/>
</dbReference>
<protein>
    <submittedName>
        <fullName evidence="6">Insulinase family protein</fullName>
    </submittedName>
</protein>
<accession>A0A971S1P9</accession>
<organism evidence="6 7">
    <name type="scientific">Syntrophorhabdus aromaticivorans</name>
    <dbReference type="NCBI Taxonomy" id="328301"/>
    <lineage>
        <taxon>Bacteria</taxon>
        <taxon>Pseudomonadati</taxon>
        <taxon>Thermodesulfobacteriota</taxon>
        <taxon>Syntrophorhabdia</taxon>
        <taxon>Syntrophorhabdales</taxon>
        <taxon>Syntrophorhabdaceae</taxon>
        <taxon>Syntrophorhabdus</taxon>
    </lineage>
</organism>
<evidence type="ECO:0000259" key="4">
    <source>
        <dbReference type="Pfam" id="PF00675"/>
    </source>
</evidence>
<dbReference type="InterPro" id="IPR011249">
    <property type="entry name" value="Metalloenz_LuxS/M16"/>
</dbReference>
<evidence type="ECO:0000259" key="5">
    <source>
        <dbReference type="Pfam" id="PF05193"/>
    </source>
</evidence>
<dbReference type="GO" id="GO:0006508">
    <property type="term" value="P:proteolysis"/>
    <property type="evidence" value="ECO:0007669"/>
    <property type="project" value="InterPro"/>
</dbReference>
<reference evidence="6" key="1">
    <citation type="journal article" date="2020" name="Biotechnol. Biofuels">
        <title>New insights from the biogas microbiome by comprehensive genome-resolved metagenomics of nearly 1600 species originating from multiple anaerobic digesters.</title>
        <authorList>
            <person name="Campanaro S."/>
            <person name="Treu L."/>
            <person name="Rodriguez-R L.M."/>
            <person name="Kovalovszki A."/>
            <person name="Ziels R.M."/>
            <person name="Maus I."/>
            <person name="Zhu X."/>
            <person name="Kougias P.G."/>
            <person name="Basile A."/>
            <person name="Luo G."/>
            <person name="Schluter A."/>
            <person name="Konstantinidis K.T."/>
            <person name="Angelidaki I."/>
        </authorList>
    </citation>
    <scope>NUCLEOTIDE SEQUENCE</scope>
    <source>
        <strain evidence="6">AS06rmzACSIP_7</strain>
    </source>
</reference>
<evidence type="ECO:0000256" key="3">
    <source>
        <dbReference type="RuleBase" id="RU004447"/>
    </source>
</evidence>
<comment type="similarity">
    <text evidence="2 3">Belongs to the peptidase M16 family.</text>
</comment>
<dbReference type="InterPro" id="IPR011765">
    <property type="entry name" value="Pept_M16_N"/>
</dbReference>
<dbReference type="GO" id="GO:0046872">
    <property type="term" value="F:metal ion binding"/>
    <property type="evidence" value="ECO:0007669"/>
    <property type="project" value="InterPro"/>
</dbReference>
<feature type="domain" description="Peptidase M16 N-terminal" evidence="4">
    <location>
        <begin position="13"/>
        <end position="158"/>
    </location>
</feature>
<dbReference type="Proteomes" id="UP000777265">
    <property type="component" value="Unassembled WGS sequence"/>
</dbReference>
<dbReference type="EMBL" id="JAAYEE010000134">
    <property type="protein sequence ID" value="NLW35477.1"/>
    <property type="molecule type" value="Genomic_DNA"/>
</dbReference>
<name>A0A971S1P9_9BACT</name>
<feature type="domain" description="Peptidase M16 C-terminal" evidence="5">
    <location>
        <begin position="165"/>
        <end position="338"/>
    </location>
</feature>
<dbReference type="Pfam" id="PF05193">
    <property type="entry name" value="Peptidase_M16_C"/>
    <property type="match status" value="1"/>
</dbReference>
<comment type="caution">
    <text evidence="6">The sequence shown here is derived from an EMBL/GenBank/DDBJ whole genome shotgun (WGS) entry which is preliminary data.</text>
</comment>
<dbReference type="InterPro" id="IPR001431">
    <property type="entry name" value="Pept_M16_Zn_BS"/>
</dbReference>
<evidence type="ECO:0000256" key="2">
    <source>
        <dbReference type="ARBA" id="ARBA00007261"/>
    </source>
</evidence>
<dbReference type="GO" id="GO:0004222">
    <property type="term" value="F:metalloendopeptidase activity"/>
    <property type="evidence" value="ECO:0007669"/>
    <property type="project" value="InterPro"/>
</dbReference>
<proteinExistence type="inferred from homology"/>
<dbReference type="Pfam" id="PF00675">
    <property type="entry name" value="Peptidase_M16"/>
    <property type="match status" value="1"/>
</dbReference>
<sequence>MYKKTVLANGLTVVTESIPYYSTVSLGMWWKTGGRFEKEESNGISHFIEHMLFKGTRRRSAYDIAREIDAVGGAMNAFTGKEYTCLYARVLRKDTDLALDILSDMYKNSLFQDDDLEREKYVIAQEIKMVEDNPEEYIYEMFNASYFKGHALGLPILGKQENIEKFTREELVGYFEEHYAPRNIIITETGRIDHDTFVRKVMDCVDGFGPCGAKNEVMEMPSANTGIHVYEKDLEHVYLCIGTHGVSQIDRKRYCLYLLNAIMGGSMSSHLFQEIREKRGLVYNIYSYVNCYYDAGTFGISTSTSVEFVDEVLGLIKQEISRIRDEGITDAELAFSKEHLKGNLFISLEGSETRMGRLAKNEIYFGDYIPLKDTLREIDRIAKPGVDEIGKEIFSSPEGISLTILGGVDKDRIEELWKG</sequence>
<dbReference type="PROSITE" id="PS00143">
    <property type="entry name" value="INSULINASE"/>
    <property type="match status" value="1"/>
</dbReference>
<comment type="cofactor">
    <cofactor evidence="1">
        <name>Zn(2+)</name>
        <dbReference type="ChEBI" id="CHEBI:29105"/>
    </cofactor>
</comment>
<evidence type="ECO:0000313" key="7">
    <source>
        <dbReference type="Proteomes" id="UP000777265"/>
    </source>
</evidence>
<dbReference type="PANTHER" id="PTHR11851">
    <property type="entry name" value="METALLOPROTEASE"/>
    <property type="match status" value="1"/>
</dbReference>
<dbReference type="AlphaFoldDB" id="A0A971S1P9"/>
<evidence type="ECO:0000256" key="1">
    <source>
        <dbReference type="ARBA" id="ARBA00001947"/>
    </source>
</evidence>
<dbReference type="InterPro" id="IPR007863">
    <property type="entry name" value="Peptidase_M16_C"/>
</dbReference>
<dbReference type="PANTHER" id="PTHR11851:SF49">
    <property type="entry name" value="MITOCHONDRIAL-PROCESSING PEPTIDASE SUBUNIT ALPHA"/>
    <property type="match status" value="1"/>
</dbReference>
<evidence type="ECO:0000313" key="6">
    <source>
        <dbReference type="EMBL" id="NLW35477.1"/>
    </source>
</evidence>
<gene>
    <name evidence="6" type="ORF">GXY80_08370</name>
</gene>
<dbReference type="SUPFAM" id="SSF63411">
    <property type="entry name" value="LuxS/MPP-like metallohydrolase"/>
    <property type="match status" value="2"/>
</dbReference>